<gene>
    <name evidence="7" type="ORF">OEZ85_013340</name>
</gene>
<dbReference type="Pfam" id="PF00004">
    <property type="entry name" value="AAA"/>
    <property type="match status" value="1"/>
</dbReference>
<dbReference type="SMART" id="SM00382">
    <property type="entry name" value="AAA"/>
    <property type="match status" value="1"/>
</dbReference>
<dbReference type="SUPFAM" id="SSF140990">
    <property type="entry name" value="FtsH protease domain-like"/>
    <property type="match status" value="1"/>
</dbReference>
<dbReference type="Proteomes" id="UP001244341">
    <property type="component" value="Chromosome 7b"/>
</dbReference>
<name>A0ABY8U9D5_TETOB</name>
<dbReference type="EMBL" id="CP126214">
    <property type="protein sequence ID" value="WIA16681.1"/>
    <property type="molecule type" value="Genomic_DNA"/>
</dbReference>
<dbReference type="SUPFAM" id="SSF52540">
    <property type="entry name" value="P-loop containing nucleoside triphosphate hydrolases"/>
    <property type="match status" value="1"/>
</dbReference>
<comment type="similarity">
    <text evidence="2">In the N-terminal section; belongs to the AAA ATPase family.</text>
</comment>
<reference evidence="7 8" key="1">
    <citation type="submission" date="2023-05" db="EMBL/GenBank/DDBJ databases">
        <title>A 100% complete, gapless, phased diploid assembly of the Scenedesmus obliquus UTEX 3031 genome.</title>
        <authorList>
            <person name="Biondi T.C."/>
            <person name="Hanschen E.R."/>
            <person name="Kwon T."/>
            <person name="Eng W."/>
            <person name="Kruse C.P.S."/>
            <person name="Koehler S.I."/>
            <person name="Kunde Y."/>
            <person name="Gleasner C.D."/>
            <person name="You Mak K.T."/>
            <person name="Polle J."/>
            <person name="Hovde B.T."/>
            <person name="Starkenburg S.R."/>
        </authorList>
    </citation>
    <scope>NUCLEOTIDE SEQUENCE [LARGE SCALE GENOMIC DNA]</scope>
    <source>
        <strain evidence="7 8">DOE0152z</strain>
    </source>
</reference>
<evidence type="ECO:0000313" key="8">
    <source>
        <dbReference type="Proteomes" id="UP001244341"/>
    </source>
</evidence>
<dbReference type="Gene3D" id="3.40.50.300">
    <property type="entry name" value="P-loop containing nucleotide triphosphate hydrolases"/>
    <property type="match status" value="1"/>
</dbReference>
<feature type="region of interest" description="Disordered" evidence="5">
    <location>
        <begin position="923"/>
        <end position="945"/>
    </location>
</feature>
<evidence type="ECO:0000256" key="3">
    <source>
        <dbReference type="ARBA" id="ARBA00022670"/>
    </source>
</evidence>
<keyword evidence="4" id="KW-0378">Hydrolase</keyword>
<evidence type="ECO:0000256" key="1">
    <source>
        <dbReference type="ARBA" id="ARBA00010044"/>
    </source>
</evidence>
<keyword evidence="3" id="KW-0645">Protease</keyword>
<dbReference type="InterPro" id="IPR027417">
    <property type="entry name" value="P-loop_NTPase"/>
</dbReference>
<proteinExistence type="inferred from homology"/>
<evidence type="ECO:0000256" key="2">
    <source>
        <dbReference type="ARBA" id="ARBA00010550"/>
    </source>
</evidence>
<keyword evidence="8" id="KW-1185">Reference proteome</keyword>
<dbReference type="InterPro" id="IPR000642">
    <property type="entry name" value="Peptidase_M41"/>
</dbReference>
<feature type="compositionally biased region" description="Low complexity" evidence="5">
    <location>
        <begin position="983"/>
        <end position="1011"/>
    </location>
</feature>
<feature type="region of interest" description="Disordered" evidence="5">
    <location>
        <begin position="980"/>
        <end position="1011"/>
    </location>
</feature>
<sequence length="1011" mass="110969">MEMLPRYVETEDLLDGLDGVDVEQAPEAAAALGDDVQVPGMRVVTDHEELELIGEGLPIFHGDAWPEMYWAALADLGKGKAVPVPSPHPKFSVQDLARIATQGPKFNDLVLEHAELINDTDVAPQYPGDRPAAEAYNYVPFSVLGDYHFDVEPDWLGLPQMEPAAFLAGLRQRNWTCAEFKPDVPPWRLQFFQCGYAAVSGWPGWRALVTSQGGSQAWVDMPGPGPEAFLADYAKGVGVEAVWQPKRVSNSSSSDYIGYNQAFEQVFQAYEQRLPARAVVEMTRRSAVAPGAYPYDCPGGALLDVSWHRTPNDTRSDLTQWLMRPNLAGVVSAVRSAINASGIVELKGFRDSVIFRYVPPLPAIPFAWNPNNTGPLYFLVVLTAGVVIPSLRRSRILDIKTLEEDPGAAQEFARSKASARKEGLTGVEFKDIAGLDPILGEVLEEGLTGVEFKDIAGLDPILGEVLEVVEFLKDPKTFSKLGARPPKGILLEGDPGTGKTLMAKALAGEAMVPFYQMTGTEFTEGIVGLGAARVRDLFKRARVAAPCVIFVDELDALGLKRASGEGNANEEREQTLNQLLTEMDGFTPDTGVVFIGATNRADLLDPALMRPGRFDRKIRMPRPDTGGRYDILRLQLASKDVAPDVDLLQLARDLPGLVGADLANIVNEAQLSAVRAGRTQLTKKDMYAGVDRFTQGETRPSLPTTHRLPLLAFAAKEVGIALVASVLRARHSRIEPVERVSVQPKGRSYSRTLFARGTDEDYNMITRGRLLDRMRVALAGSTAVRLVLGEETNFAIADIKRVRRMAERFVFYYGMSDFGLTTWAQQPYSHDFAVGSNRPRKVVSVDAMDATADWPSRVEELRFDPLDPSDPTWHRYMDEVRKVIKACYEEVWTILQEHRGALWAGIATLSEAKELLGGELRDVFDAHPPQPLQPGDNGGPGPLDDMHVWTPEGREQPWPYGVDWFRDTYPKPHWVAVREAAEAARQQQQEQQAAAGGAGSSSSSSSTGGSS</sequence>
<evidence type="ECO:0000256" key="4">
    <source>
        <dbReference type="ARBA" id="ARBA00022801"/>
    </source>
</evidence>
<accession>A0ABY8U9D5</accession>
<evidence type="ECO:0000259" key="6">
    <source>
        <dbReference type="SMART" id="SM00382"/>
    </source>
</evidence>
<organism evidence="7 8">
    <name type="scientific">Tetradesmus obliquus</name>
    <name type="common">Green alga</name>
    <name type="synonym">Acutodesmus obliquus</name>
    <dbReference type="NCBI Taxonomy" id="3088"/>
    <lineage>
        <taxon>Eukaryota</taxon>
        <taxon>Viridiplantae</taxon>
        <taxon>Chlorophyta</taxon>
        <taxon>core chlorophytes</taxon>
        <taxon>Chlorophyceae</taxon>
        <taxon>CS clade</taxon>
        <taxon>Sphaeropleales</taxon>
        <taxon>Scenedesmaceae</taxon>
        <taxon>Tetradesmus</taxon>
    </lineage>
</organism>
<comment type="similarity">
    <text evidence="1">In the C-terminal section; belongs to the peptidase M41 family.</text>
</comment>
<evidence type="ECO:0000256" key="5">
    <source>
        <dbReference type="SAM" id="MobiDB-lite"/>
    </source>
</evidence>
<dbReference type="InterPro" id="IPR041569">
    <property type="entry name" value="AAA_lid_3"/>
</dbReference>
<dbReference type="InterPro" id="IPR003593">
    <property type="entry name" value="AAA+_ATPase"/>
</dbReference>
<dbReference type="Gene3D" id="1.10.8.60">
    <property type="match status" value="1"/>
</dbReference>
<evidence type="ECO:0000313" key="7">
    <source>
        <dbReference type="EMBL" id="WIA16681.1"/>
    </source>
</evidence>
<dbReference type="InterPro" id="IPR037219">
    <property type="entry name" value="Peptidase_M41-like"/>
</dbReference>
<dbReference type="Pfam" id="PF01434">
    <property type="entry name" value="Peptidase_M41"/>
    <property type="match status" value="1"/>
</dbReference>
<feature type="domain" description="AAA+ ATPase" evidence="6">
    <location>
        <begin position="485"/>
        <end position="624"/>
    </location>
</feature>
<dbReference type="PANTHER" id="PTHR23076">
    <property type="entry name" value="METALLOPROTEASE M41 FTSH"/>
    <property type="match status" value="1"/>
</dbReference>
<dbReference type="Gene3D" id="1.20.58.760">
    <property type="entry name" value="Peptidase M41"/>
    <property type="match status" value="1"/>
</dbReference>
<dbReference type="CDD" id="cd19501">
    <property type="entry name" value="RecA-like_FtsH"/>
    <property type="match status" value="1"/>
</dbReference>
<protein>
    <recommendedName>
        <fullName evidence="6">AAA+ ATPase domain-containing protein</fullName>
    </recommendedName>
</protein>
<dbReference type="InterPro" id="IPR003959">
    <property type="entry name" value="ATPase_AAA_core"/>
</dbReference>
<dbReference type="Pfam" id="PF17862">
    <property type="entry name" value="AAA_lid_3"/>
    <property type="match status" value="1"/>
</dbReference>
<dbReference type="PANTHER" id="PTHR23076:SF111">
    <property type="entry name" value="INACTIVE ATP-DEPENDENT ZINC METALLOPROTEASE FTSHI 1, CHLOROPLASTIC-RELATED"/>
    <property type="match status" value="1"/>
</dbReference>